<protein>
    <submittedName>
        <fullName evidence="1">Uncharacterized protein</fullName>
    </submittedName>
</protein>
<evidence type="ECO:0000313" key="1">
    <source>
        <dbReference type="EMBL" id="KKM60468.1"/>
    </source>
</evidence>
<dbReference type="AlphaFoldDB" id="A0A0F9ISX0"/>
<proteinExistence type="predicted"/>
<sequence>MTNFIPMDYPHCIDLNDPWHPYSVVYDQITYVIEFNTRVRVRQSTWDNIWVAVRGPLYENLWPNVGLVELVG</sequence>
<gene>
    <name evidence="1" type="ORF">LCGC14_1541590</name>
</gene>
<name>A0A0F9ISX0_9ZZZZ</name>
<comment type="caution">
    <text evidence="1">The sequence shown here is derived from an EMBL/GenBank/DDBJ whole genome shotgun (WGS) entry which is preliminary data.</text>
</comment>
<accession>A0A0F9ISX0</accession>
<reference evidence="1" key="1">
    <citation type="journal article" date="2015" name="Nature">
        <title>Complex archaea that bridge the gap between prokaryotes and eukaryotes.</title>
        <authorList>
            <person name="Spang A."/>
            <person name="Saw J.H."/>
            <person name="Jorgensen S.L."/>
            <person name="Zaremba-Niedzwiedzka K."/>
            <person name="Martijn J."/>
            <person name="Lind A.E."/>
            <person name="van Eijk R."/>
            <person name="Schleper C."/>
            <person name="Guy L."/>
            <person name="Ettema T.J."/>
        </authorList>
    </citation>
    <scope>NUCLEOTIDE SEQUENCE</scope>
</reference>
<organism evidence="1">
    <name type="scientific">marine sediment metagenome</name>
    <dbReference type="NCBI Taxonomy" id="412755"/>
    <lineage>
        <taxon>unclassified sequences</taxon>
        <taxon>metagenomes</taxon>
        <taxon>ecological metagenomes</taxon>
    </lineage>
</organism>
<dbReference type="EMBL" id="LAZR01011675">
    <property type="protein sequence ID" value="KKM60468.1"/>
    <property type="molecule type" value="Genomic_DNA"/>
</dbReference>